<gene>
    <name evidence="1" type="ORF">DM860_018249</name>
</gene>
<comment type="caution">
    <text evidence="1">The sequence shown here is derived from an EMBL/GenBank/DDBJ whole genome shotgun (WGS) entry which is preliminary data.</text>
</comment>
<evidence type="ECO:0000313" key="1">
    <source>
        <dbReference type="EMBL" id="RAL42434.1"/>
    </source>
</evidence>
<evidence type="ECO:0000313" key="2">
    <source>
        <dbReference type="Proteomes" id="UP000249390"/>
    </source>
</evidence>
<accession>A0A328DAB5</accession>
<protein>
    <submittedName>
        <fullName evidence="1">Uncharacterized protein</fullName>
    </submittedName>
</protein>
<dbReference type="AlphaFoldDB" id="A0A328DAB5"/>
<organism evidence="1 2">
    <name type="scientific">Cuscuta australis</name>
    <dbReference type="NCBI Taxonomy" id="267555"/>
    <lineage>
        <taxon>Eukaryota</taxon>
        <taxon>Viridiplantae</taxon>
        <taxon>Streptophyta</taxon>
        <taxon>Embryophyta</taxon>
        <taxon>Tracheophyta</taxon>
        <taxon>Spermatophyta</taxon>
        <taxon>Magnoliopsida</taxon>
        <taxon>eudicotyledons</taxon>
        <taxon>Gunneridae</taxon>
        <taxon>Pentapetalae</taxon>
        <taxon>asterids</taxon>
        <taxon>lamiids</taxon>
        <taxon>Solanales</taxon>
        <taxon>Convolvulaceae</taxon>
        <taxon>Cuscuteae</taxon>
        <taxon>Cuscuta</taxon>
        <taxon>Cuscuta subgen. Grammica</taxon>
        <taxon>Cuscuta sect. Cleistogrammica</taxon>
    </lineage>
</organism>
<keyword evidence="2" id="KW-1185">Reference proteome</keyword>
<dbReference type="EMBL" id="NQVE01000171">
    <property type="protein sequence ID" value="RAL42434.1"/>
    <property type="molecule type" value="Genomic_DNA"/>
</dbReference>
<sequence>MRIICRVGNRSELGSDGGGSNGGDDDGRGRRWAMLVMVRVERLWWRGMVEMVGEWIGGGADDNGWAGGEVGRGYGGGCGFSMVAGLGKEGEGNLGISCLIQASTKNEEKSKLLANEMYHKDMDELSRKLELPHIHEITKWHFSKVHHILYTQFAPNYGDYIF</sequence>
<dbReference type="Proteomes" id="UP000249390">
    <property type="component" value="Unassembled WGS sequence"/>
</dbReference>
<reference evidence="1 2" key="1">
    <citation type="submission" date="2018-06" db="EMBL/GenBank/DDBJ databases">
        <title>The Genome of Cuscuta australis (Dodder) Provides Insight into the Evolution of Plant Parasitism.</title>
        <authorList>
            <person name="Liu H."/>
        </authorList>
    </citation>
    <scope>NUCLEOTIDE SEQUENCE [LARGE SCALE GENOMIC DNA]</scope>
    <source>
        <strain evidence="2">cv. Yunnan</strain>
        <tissue evidence="1">Vines</tissue>
    </source>
</reference>
<proteinExistence type="predicted"/>
<name>A0A328DAB5_9ASTE</name>